<dbReference type="Gene3D" id="3.40.1410.10">
    <property type="entry name" value="Chorismate lyase-like"/>
    <property type="match status" value="1"/>
</dbReference>
<evidence type="ECO:0000256" key="2">
    <source>
        <dbReference type="ARBA" id="ARBA00023125"/>
    </source>
</evidence>
<keyword evidence="6" id="KW-1185">Reference proteome</keyword>
<name>A0ABQ3VK14_9CHLR</name>
<dbReference type="PRINTS" id="PR00035">
    <property type="entry name" value="HTHGNTR"/>
</dbReference>
<evidence type="ECO:0000259" key="4">
    <source>
        <dbReference type="PROSITE" id="PS50949"/>
    </source>
</evidence>
<dbReference type="PANTHER" id="PTHR44846">
    <property type="entry name" value="MANNOSYL-D-GLYCERATE TRANSPORT/METABOLISM SYSTEM REPRESSOR MNGR-RELATED"/>
    <property type="match status" value="1"/>
</dbReference>
<accession>A0ABQ3VK14</accession>
<evidence type="ECO:0000256" key="3">
    <source>
        <dbReference type="ARBA" id="ARBA00023163"/>
    </source>
</evidence>
<dbReference type="InterPro" id="IPR011663">
    <property type="entry name" value="UTRA"/>
</dbReference>
<dbReference type="PROSITE" id="PS50949">
    <property type="entry name" value="HTH_GNTR"/>
    <property type="match status" value="1"/>
</dbReference>
<protein>
    <submittedName>
        <fullName evidence="5">Phosphonate metabolism transcriptional regulator PhnF</fullName>
    </submittedName>
</protein>
<comment type="caution">
    <text evidence="5">The sequence shown here is derived from an EMBL/GenBank/DDBJ whole genome shotgun (WGS) entry which is preliminary data.</text>
</comment>
<dbReference type="CDD" id="cd07377">
    <property type="entry name" value="WHTH_GntR"/>
    <property type="match status" value="1"/>
</dbReference>
<feature type="domain" description="HTH gntR-type" evidence="4">
    <location>
        <begin position="10"/>
        <end position="78"/>
    </location>
</feature>
<gene>
    <name evidence="5" type="ORF">KSZ_41640</name>
</gene>
<evidence type="ECO:0000256" key="1">
    <source>
        <dbReference type="ARBA" id="ARBA00023015"/>
    </source>
</evidence>
<dbReference type="Proteomes" id="UP000635565">
    <property type="component" value="Unassembled WGS sequence"/>
</dbReference>
<evidence type="ECO:0000313" key="6">
    <source>
        <dbReference type="Proteomes" id="UP000635565"/>
    </source>
</evidence>
<dbReference type="InterPro" id="IPR000524">
    <property type="entry name" value="Tscrpt_reg_HTH_GntR"/>
</dbReference>
<dbReference type="PANTHER" id="PTHR44846:SF1">
    <property type="entry name" value="MANNOSYL-D-GLYCERATE TRANSPORT_METABOLISM SYSTEM REPRESSOR MNGR-RELATED"/>
    <property type="match status" value="1"/>
</dbReference>
<keyword evidence="3" id="KW-0804">Transcription</keyword>
<proteinExistence type="predicted"/>
<keyword evidence="2" id="KW-0238">DNA-binding</keyword>
<dbReference type="SUPFAM" id="SSF46785">
    <property type="entry name" value="Winged helix' DNA-binding domain"/>
    <property type="match status" value="1"/>
</dbReference>
<dbReference type="EMBL" id="BNJJ01000011">
    <property type="protein sequence ID" value="GHO86158.1"/>
    <property type="molecule type" value="Genomic_DNA"/>
</dbReference>
<dbReference type="InterPro" id="IPR036388">
    <property type="entry name" value="WH-like_DNA-bd_sf"/>
</dbReference>
<dbReference type="Gene3D" id="1.10.10.10">
    <property type="entry name" value="Winged helix-like DNA-binding domain superfamily/Winged helix DNA-binding domain"/>
    <property type="match status" value="1"/>
</dbReference>
<dbReference type="SMART" id="SM00866">
    <property type="entry name" value="UTRA"/>
    <property type="match status" value="1"/>
</dbReference>
<organism evidence="5 6">
    <name type="scientific">Dictyobacter formicarum</name>
    <dbReference type="NCBI Taxonomy" id="2778368"/>
    <lineage>
        <taxon>Bacteria</taxon>
        <taxon>Bacillati</taxon>
        <taxon>Chloroflexota</taxon>
        <taxon>Ktedonobacteria</taxon>
        <taxon>Ktedonobacterales</taxon>
        <taxon>Dictyobacteraceae</taxon>
        <taxon>Dictyobacter</taxon>
    </lineage>
</organism>
<dbReference type="SUPFAM" id="SSF64288">
    <property type="entry name" value="Chorismate lyase-like"/>
    <property type="match status" value="1"/>
</dbReference>
<keyword evidence="1" id="KW-0805">Transcription regulation</keyword>
<dbReference type="RefSeq" id="WP_201363815.1">
    <property type="nucleotide sequence ID" value="NZ_BNJJ01000011.1"/>
</dbReference>
<dbReference type="Pfam" id="PF00392">
    <property type="entry name" value="GntR"/>
    <property type="match status" value="1"/>
</dbReference>
<sequence>MSTIYRKGPLPRYYQLKEIMREKISNRDWQPGQLIPSERELSEQYGMSRMTARQAITELVNEGLFYREQGKGTFVSRHKITQQLLHLTGFTEDIRARGQRPSTKVLSMSMSPADEKTADYLRIKPGQLVFTLQRLRLADDEPLAIEVSHLNFIGCEKLLEEDLEQHSLYQLLETRYGMILIEAEQELEAGLISSKESEKLKVPIGSPALYTRRTAYIERNQPIEYARSIYCGRKYVFYTSLKREQLFS</sequence>
<dbReference type="InterPro" id="IPR028978">
    <property type="entry name" value="Chorismate_lyase_/UTRA_dom_sf"/>
</dbReference>
<dbReference type="InterPro" id="IPR050679">
    <property type="entry name" value="Bact_HTH_transcr_reg"/>
</dbReference>
<dbReference type="InterPro" id="IPR036390">
    <property type="entry name" value="WH_DNA-bd_sf"/>
</dbReference>
<dbReference type="SMART" id="SM00345">
    <property type="entry name" value="HTH_GNTR"/>
    <property type="match status" value="1"/>
</dbReference>
<reference evidence="5 6" key="1">
    <citation type="journal article" date="2021" name="Int. J. Syst. Evol. Microbiol.">
        <title>Reticulibacter mediterranei gen. nov., sp. nov., within the new family Reticulibacteraceae fam. nov., and Ktedonospora formicarum gen. nov., sp. nov., Ktedonobacter robiniae sp. nov., Dictyobacter formicarum sp. nov. and Dictyobacter arantiisoli sp. nov., belonging to the class Ktedonobacteria.</title>
        <authorList>
            <person name="Yabe S."/>
            <person name="Zheng Y."/>
            <person name="Wang C.M."/>
            <person name="Sakai Y."/>
            <person name="Abe K."/>
            <person name="Yokota A."/>
            <person name="Donadio S."/>
            <person name="Cavaletti L."/>
            <person name="Monciardini P."/>
        </authorList>
    </citation>
    <scope>NUCLEOTIDE SEQUENCE [LARGE SCALE GENOMIC DNA]</scope>
    <source>
        <strain evidence="5 6">SOSP1-9</strain>
    </source>
</reference>
<dbReference type="Pfam" id="PF07702">
    <property type="entry name" value="UTRA"/>
    <property type="match status" value="1"/>
</dbReference>
<evidence type="ECO:0000313" key="5">
    <source>
        <dbReference type="EMBL" id="GHO86158.1"/>
    </source>
</evidence>